<dbReference type="SMART" id="SM00903">
    <property type="entry name" value="Flavin_Reduct"/>
    <property type="match status" value="1"/>
</dbReference>
<dbReference type="EMBL" id="CABL01000007">
    <property type="protein sequence ID" value="CBH75271.1"/>
    <property type="molecule type" value="Genomic_DNA"/>
</dbReference>
<comment type="similarity">
    <text evidence="1">Belongs to the non-flavoprotein flavin reductase family.</text>
</comment>
<comment type="caution">
    <text evidence="4">The sequence shown here is derived from an EMBL/GenBank/DDBJ whole genome shotgun (WGS) entry which is preliminary data.</text>
</comment>
<dbReference type="SUPFAM" id="SSF50475">
    <property type="entry name" value="FMN-binding split barrel"/>
    <property type="match status" value="1"/>
</dbReference>
<evidence type="ECO:0000259" key="3">
    <source>
        <dbReference type="SMART" id="SM00903"/>
    </source>
</evidence>
<evidence type="ECO:0000256" key="2">
    <source>
        <dbReference type="ARBA" id="ARBA00023002"/>
    </source>
</evidence>
<dbReference type="PANTHER" id="PTHR30466:SF11">
    <property type="entry name" value="FLAVIN-DEPENDENT MONOOXYGENASE, REDUCTASE SUBUNIT HSAB"/>
    <property type="match status" value="1"/>
</dbReference>
<dbReference type="InterPro" id="IPR012349">
    <property type="entry name" value="Split_barrel_FMN-bd"/>
</dbReference>
<accession>E6PFN4</accession>
<sequence>MNDRELELAHATRSALRCVPTGVAVVTAVREGEARGITISAFTSVSLEPPTLLVCVNRQARSYLYIAHSRRFALNVLAAEQREIAERFSGKRRELQFEGLATERGIEGIPLITGAIAHFECAVSQEHAIGSHSIFIAEVERAAHRPGEPLGYFDGAFRSFALERVS</sequence>
<dbReference type="Gene3D" id="2.30.110.10">
    <property type="entry name" value="Electron Transport, Fmn-binding Protein, Chain A"/>
    <property type="match status" value="1"/>
</dbReference>
<protein>
    <submittedName>
        <fullName evidence="4">Flavin reductase domain protein, FMN-binding</fullName>
    </submittedName>
</protein>
<evidence type="ECO:0000256" key="1">
    <source>
        <dbReference type="ARBA" id="ARBA00008898"/>
    </source>
</evidence>
<dbReference type="GO" id="GO:0042602">
    <property type="term" value="F:riboflavin reductase (NADPH) activity"/>
    <property type="evidence" value="ECO:0007669"/>
    <property type="project" value="TreeGrafter"/>
</dbReference>
<dbReference type="AlphaFoldDB" id="E6PFN4"/>
<dbReference type="InterPro" id="IPR050268">
    <property type="entry name" value="NADH-dep_flavin_reductase"/>
</dbReference>
<proteinExistence type="inferred from homology"/>
<keyword evidence="2" id="KW-0560">Oxidoreductase</keyword>
<dbReference type="GO" id="GO:0010181">
    <property type="term" value="F:FMN binding"/>
    <property type="evidence" value="ECO:0007669"/>
    <property type="project" value="InterPro"/>
</dbReference>
<dbReference type="PANTHER" id="PTHR30466">
    <property type="entry name" value="FLAVIN REDUCTASE"/>
    <property type="match status" value="1"/>
</dbReference>
<reference evidence="4" key="1">
    <citation type="submission" date="2009-10" db="EMBL/GenBank/DDBJ databases">
        <title>Diversity of trophic interactions inside an arsenic-rich microbial ecosystem.</title>
        <authorList>
            <person name="Bertin P.N."/>
            <person name="Heinrich-Salmeron A."/>
            <person name="Pelletier E."/>
            <person name="Goulhen-Chollet F."/>
            <person name="Arsene-Ploetze F."/>
            <person name="Gallien S."/>
            <person name="Calteau A."/>
            <person name="Vallenet D."/>
            <person name="Casiot C."/>
            <person name="Chane-Woon-Ming B."/>
            <person name="Giloteaux L."/>
            <person name="Barakat M."/>
            <person name="Bonnefoy V."/>
            <person name="Bruneel O."/>
            <person name="Chandler M."/>
            <person name="Cleiss J."/>
            <person name="Duran R."/>
            <person name="Elbaz-Poulichet F."/>
            <person name="Fonknechten N."/>
            <person name="Lauga B."/>
            <person name="Mornico D."/>
            <person name="Ortet P."/>
            <person name="Schaeffer C."/>
            <person name="Siguier P."/>
            <person name="Alexander Thil Smith A."/>
            <person name="Van Dorsselaer A."/>
            <person name="Weissenbach J."/>
            <person name="Medigue C."/>
            <person name="Le Paslier D."/>
        </authorList>
    </citation>
    <scope>NUCLEOTIDE SEQUENCE</scope>
</reference>
<feature type="domain" description="Flavin reductase like" evidence="3">
    <location>
        <begin position="16"/>
        <end position="159"/>
    </location>
</feature>
<organism evidence="4">
    <name type="scientific">mine drainage metagenome</name>
    <dbReference type="NCBI Taxonomy" id="410659"/>
    <lineage>
        <taxon>unclassified sequences</taxon>
        <taxon>metagenomes</taxon>
        <taxon>ecological metagenomes</taxon>
    </lineage>
</organism>
<dbReference type="InterPro" id="IPR002563">
    <property type="entry name" value="Flavin_Rdtase-like_dom"/>
</dbReference>
<dbReference type="Pfam" id="PF01613">
    <property type="entry name" value="Flavin_Reduct"/>
    <property type="match status" value="1"/>
</dbReference>
<gene>
    <name evidence="4" type="ORF">CARN1_1492</name>
</gene>
<evidence type="ECO:0000313" key="4">
    <source>
        <dbReference type="EMBL" id="CBH75271.1"/>
    </source>
</evidence>
<name>E6PFN4_9ZZZZ</name>